<accession>A0A1R4HH47</accession>
<keyword evidence="3" id="KW-1185">Reference proteome</keyword>
<dbReference type="Gene3D" id="3.30.450.150">
    <property type="entry name" value="Haem-degrading domain"/>
    <property type="match status" value="1"/>
</dbReference>
<feature type="chain" id="PRO_5012232854" description="Heme-binding protein" evidence="1">
    <location>
        <begin position="25"/>
        <end position="256"/>
    </location>
</feature>
<protein>
    <recommendedName>
        <fullName evidence="4">Heme-binding protein</fullName>
    </recommendedName>
</protein>
<name>A0A1R4HH47_9GAMM</name>
<feature type="signal peptide" evidence="1">
    <location>
        <begin position="1"/>
        <end position="24"/>
    </location>
</feature>
<dbReference type="RefSeq" id="WP_087148164.1">
    <property type="nucleotide sequence ID" value="NZ_FUKJ01000417.1"/>
</dbReference>
<dbReference type="InterPro" id="IPR038084">
    <property type="entry name" value="PduO/GlcC-like_sf"/>
</dbReference>
<dbReference type="Proteomes" id="UP000195442">
    <property type="component" value="Unassembled WGS sequence"/>
</dbReference>
<evidence type="ECO:0000313" key="2">
    <source>
        <dbReference type="EMBL" id="SJM95341.1"/>
    </source>
</evidence>
<evidence type="ECO:0000256" key="1">
    <source>
        <dbReference type="SAM" id="SignalP"/>
    </source>
</evidence>
<keyword evidence="1" id="KW-0732">Signal</keyword>
<dbReference type="AlphaFoldDB" id="A0A1R4HH47"/>
<dbReference type="InterPro" id="IPR005624">
    <property type="entry name" value="PduO/GlcC-like"/>
</dbReference>
<dbReference type="OrthoDB" id="263920at2"/>
<evidence type="ECO:0008006" key="4">
    <source>
        <dbReference type="Google" id="ProtNLM"/>
    </source>
</evidence>
<proteinExistence type="predicted"/>
<dbReference type="EMBL" id="FUKJ01000417">
    <property type="protein sequence ID" value="SJM95341.1"/>
    <property type="molecule type" value="Genomic_DNA"/>
</dbReference>
<reference evidence="3" key="1">
    <citation type="submission" date="2017-02" db="EMBL/GenBank/DDBJ databases">
        <authorList>
            <person name="Daims H."/>
        </authorList>
    </citation>
    <scope>NUCLEOTIDE SEQUENCE [LARGE SCALE GENOMIC DNA]</scope>
</reference>
<gene>
    <name evidence="2" type="ORF">CRENPOLYSF2_530005</name>
</gene>
<dbReference type="SUPFAM" id="SSF143744">
    <property type="entry name" value="GlcG-like"/>
    <property type="match status" value="1"/>
</dbReference>
<evidence type="ECO:0000313" key="3">
    <source>
        <dbReference type="Proteomes" id="UP000195442"/>
    </source>
</evidence>
<organism evidence="2 3">
    <name type="scientific">Crenothrix polyspora</name>
    <dbReference type="NCBI Taxonomy" id="360316"/>
    <lineage>
        <taxon>Bacteria</taxon>
        <taxon>Pseudomonadati</taxon>
        <taxon>Pseudomonadota</taxon>
        <taxon>Gammaproteobacteria</taxon>
        <taxon>Methylococcales</taxon>
        <taxon>Crenotrichaceae</taxon>
        <taxon>Crenothrix</taxon>
    </lineage>
</organism>
<dbReference type="Pfam" id="PF03928">
    <property type="entry name" value="HbpS-like"/>
    <property type="match status" value="1"/>
</dbReference>
<sequence>MKKSLYKICGLSIALLCTATSAIAASSATPKICQGLPTYAQLKTALGTAQSQANGGFGLEMWASVVNRDGFVCAVAYSGADRNKQWPGSRLISAQKAYTANAFSLDGLALSTANLYGPIQPGGSLFGLQHSNPMDPAIAYYGSPVRYGTATDPLVGKKIGGINGFGGGLGLYKKVKGKNVIVGAIGVSGDSSCADHNIAWRTRSNLAGFNVLPNGVSAAHDDGIVYDANSVYTGWEHPNCGTGGEKAVSVAIGAGQ</sequence>